<feature type="region of interest" description="Disordered" evidence="11">
    <location>
        <begin position="84"/>
        <end position="134"/>
    </location>
</feature>
<dbReference type="PANTHER" id="PTHR12953:SF0">
    <property type="entry name" value="SUN DOMAIN-CONTAINING OSSIFICATION FACTOR"/>
    <property type="match status" value="1"/>
</dbReference>
<evidence type="ECO:0000256" key="2">
    <source>
        <dbReference type="ARBA" id="ARBA00022692"/>
    </source>
</evidence>
<evidence type="ECO:0000259" key="12">
    <source>
        <dbReference type="PROSITE" id="PS51469"/>
    </source>
</evidence>
<reference evidence="13 14" key="1">
    <citation type="journal article" date="2019" name="Sci. Rep.">
        <title>Comparative genomics of chytrid fungi reveal insights into the obligate biotrophic and pathogenic lifestyle of Synchytrium endobioticum.</title>
        <authorList>
            <person name="van de Vossenberg B.T.L.H."/>
            <person name="Warris S."/>
            <person name="Nguyen H.D.T."/>
            <person name="van Gent-Pelzer M.P.E."/>
            <person name="Joly D.L."/>
            <person name="van de Geest H.C."/>
            <person name="Bonants P.J.M."/>
            <person name="Smith D.S."/>
            <person name="Levesque C.A."/>
            <person name="van der Lee T.A.J."/>
        </authorList>
    </citation>
    <scope>NUCLEOTIDE SEQUENCE [LARGE SCALE GENOMIC DNA]</scope>
    <source>
        <strain evidence="13 14">MB42</strain>
    </source>
</reference>
<keyword evidence="14" id="KW-1185">Reference proteome</keyword>
<feature type="compositionally biased region" description="Polar residues" evidence="11">
    <location>
        <begin position="116"/>
        <end position="127"/>
    </location>
</feature>
<organism evidence="13 14">
    <name type="scientific">Synchytrium endobioticum</name>
    <dbReference type="NCBI Taxonomy" id="286115"/>
    <lineage>
        <taxon>Eukaryota</taxon>
        <taxon>Fungi</taxon>
        <taxon>Fungi incertae sedis</taxon>
        <taxon>Chytridiomycota</taxon>
        <taxon>Chytridiomycota incertae sedis</taxon>
        <taxon>Chytridiomycetes</taxon>
        <taxon>Synchytriales</taxon>
        <taxon>Synchytriaceae</taxon>
        <taxon>Synchytrium</taxon>
    </lineage>
</organism>
<gene>
    <name evidence="13" type="ORF">SeMB42_g03877</name>
</gene>
<feature type="region of interest" description="Disordered" evidence="11">
    <location>
        <begin position="479"/>
        <end position="540"/>
    </location>
</feature>
<sequence>MQQCPPDQEHDDILTATEENVSASIGSIFPVTTNSPICPSSPFNGTGARNIIIPTRIPSFEEWSKLKQQQKNNVDPNYMLPKVPDIPEPMAESRKPTNTATEPSKFTVHPIPSLQIVGSSPTPSSKQKASKPHDKERFNFASFNCAAKILQSNPEAKSATSILMESKDGYMLNKCSATDKFVVVELCQDILVDTIVLANLEFFSSMFKDIRVHVADRYPPKGPDGWKLVGTFTAKNIRNFQSFRIKNPLIWARFLKIDFDTYYGNEFYCTLNVLRVYGTTMMEDVREDEFPVYQPTAAPIQASTATIGLRKQFSHAFVPAMSTPISTMAPFSVLFQDHFRDSEPPVNTAEGQPDTYSWREPAGSAYQSPTGTQESIFKTIMKRLSMLEHNATMSFHYLSLQSELINKVFAEHQETQRVRLEATILGMHQEMDDLRQRIDRLVVQQNWMSVLIVLLLLSTKYSQVLQRLLFQRVKPYKGTQETEALSKRPGGVSHDGHDTGTGFDLTEDKHVTHAPVSPSKKHKRKRKQDQSRRNSLANTINDAASSIRLPPFVLN</sequence>
<dbReference type="VEuPathDB" id="FungiDB:SeMB42_g03877"/>
<comment type="subcellular location">
    <subcellularLocation>
        <location evidence="1">Endoplasmic reticulum membrane</location>
        <topology evidence="1">Single-pass type I membrane protein</topology>
    </subcellularLocation>
</comment>
<dbReference type="STRING" id="286115.A0A507D315"/>
<evidence type="ECO:0000313" key="14">
    <source>
        <dbReference type="Proteomes" id="UP000317494"/>
    </source>
</evidence>
<evidence type="ECO:0000256" key="6">
    <source>
        <dbReference type="ARBA" id="ARBA00023136"/>
    </source>
</evidence>
<name>A0A507D315_9FUNG</name>
<proteinExistence type="inferred from homology"/>
<dbReference type="PROSITE" id="PS51469">
    <property type="entry name" value="SUN"/>
    <property type="match status" value="1"/>
</dbReference>
<comment type="subunit">
    <text evidence="9">Interacts with EMP65.</text>
</comment>
<dbReference type="FunFam" id="2.60.120.260:FF:000099">
    <property type="entry name" value="Uncharacterized protein, isoform C"/>
    <property type="match status" value="1"/>
</dbReference>
<dbReference type="InterPro" id="IPR045120">
    <property type="entry name" value="Suco/Slp1-like"/>
</dbReference>
<keyword evidence="2" id="KW-0812">Transmembrane</keyword>
<evidence type="ECO:0000256" key="1">
    <source>
        <dbReference type="ARBA" id="ARBA00004115"/>
    </source>
</evidence>
<comment type="caution">
    <text evidence="13">The sequence shown here is derived from an EMBL/GenBank/DDBJ whole genome shotgun (WGS) entry which is preliminary data.</text>
</comment>
<evidence type="ECO:0000256" key="11">
    <source>
        <dbReference type="SAM" id="MobiDB-lite"/>
    </source>
</evidence>
<evidence type="ECO:0000256" key="7">
    <source>
        <dbReference type="ARBA" id="ARBA00023180"/>
    </source>
</evidence>
<keyword evidence="3" id="KW-0732">Signal</keyword>
<keyword evidence="7" id="KW-0325">Glycoprotein</keyword>
<dbReference type="InterPro" id="IPR012919">
    <property type="entry name" value="SUN_dom"/>
</dbReference>
<evidence type="ECO:0000256" key="5">
    <source>
        <dbReference type="ARBA" id="ARBA00022989"/>
    </source>
</evidence>
<protein>
    <recommendedName>
        <fullName evidence="10">SUN-like protein 1</fullName>
    </recommendedName>
</protein>
<keyword evidence="5" id="KW-1133">Transmembrane helix</keyword>
<keyword evidence="6" id="KW-0472">Membrane</keyword>
<dbReference type="GO" id="GO:0034975">
    <property type="term" value="P:protein folding in endoplasmic reticulum"/>
    <property type="evidence" value="ECO:0007669"/>
    <property type="project" value="TreeGrafter"/>
</dbReference>
<evidence type="ECO:0000256" key="9">
    <source>
        <dbReference type="ARBA" id="ARBA00064635"/>
    </source>
</evidence>
<dbReference type="EMBL" id="QEAN01000146">
    <property type="protein sequence ID" value="TPX45863.1"/>
    <property type="molecule type" value="Genomic_DNA"/>
</dbReference>
<evidence type="ECO:0000256" key="8">
    <source>
        <dbReference type="ARBA" id="ARBA00061226"/>
    </source>
</evidence>
<evidence type="ECO:0000313" key="13">
    <source>
        <dbReference type="EMBL" id="TPX45863.1"/>
    </source>
</evidence>
<dbReference type="PANTHER" id="PTHR12953">
    <property type="entry name" value="MEMBRANE PROTEIN CH1 RELATED"/>
    <property type="match status" value="1"/>
</dbReference>
<keyword evidence="4" id="KW-0256">Endoplasmic reticulum</keyword>
<evidence type="ECO:0000256" key="4">
    <source>
        <dbReference type="ARBA" id="ARBA00022824"/>
    </source>
</evidence>
<accession>A0A507D315</accession>
<dbReference type="Pfam" id="PF07738">
    <property type="entry name" value="Sad1_UNC"/>
    <property type="match status" value="1"/>
</dbReference>
<comment type="similarity">
    <text evidence="8">Belongs to the SLP1 family.</text>
</comment>
<evidence type="ECO:0000256" key="3">
    <source>
        <dbReference type="ARBA" id="ARBA00022729"/>
    </source>
</evidence>
<evidence type="ECO:0000256" key="10">
    <source>
        <dbReference type="ARBA" id="ARBA00075366"/>
    </source>
</evidence>
<dbReference type="AlphaFoldDB" id="A0A507D315"/>
<dbReference type="GO" id="GO:0005789">
    <property type="term" value="C:endoplasmic reticulum membrane"/>
    <property type="evidence" value="ECO:0007669"/>
    <property type="project" value="UniProtKB-SubCell"/>
</dbReference>
<dbReference type="Proteomes" id="UP000317494">
    <property type="component" value="Unassembled WGS sequence"/>
</dbReference>
<feature type="domain" description="SUN" evidence="12">
    <location>
        <begin position="113"/>
        <end position="281"/>
    </location>
</feature>